<dbReference type="InterPro" id="IPR028261">
    <property type="entry name" value="DPD_II"/>
</dbReference>
<dbReference type="Pfam" id="PF07992">
    <property type="entry name" value="Pyr_redox_2"/>
    <property type="match status" value="1"/>
</dbReference>
<dbReference type="InterPro" id="IPR006004">
    <property type="entry name" value="SudA-like"/>
</dbReference>
<evidence type="ECO:0000313" key="3">
    <source>
        <dbReference type="EMBL" id="SKA97684.1"/>
    </source>
</evidence>
<dbReference type="PANTHER" id="PTHR42783:SF3">
    <property type="entry name" value="GLUTAMATE SYNTHASE [NADPH] SMALL CHAIN-RELATED"/>
    <property type="match status" value="1"/>
</dbReference>
<dbReference type="Proteomes" id="UP000190027">
    <property type="component" value="Unassembled WGS sequence"/>
</dbReference>
<proteinExistence type="predicted"/>
<dbReference type="OrthoDB" id="9803192at2"/>
<protein>
    <submittedName>
        <fullName evidence="3">Glutamate synthase (NADPH/NADH) small chain</fullName>
    </submittedName>
</protein>
<dbReference type="InterPro" id="IPR036188">
    <property type="entry name" value="FAD/NAD-bd_sf"/>
</dbReference>
<evidence type="ECO:0000259" key="2">
    <source>
        <dbReference type="Pfam" id="PF14691"/>
    </source>
</evidence>
<feature type="domain" description="FAD/NAD(P)-binding" evidence="1">
    <location>
        <begin position="157"/>
        <end position="464"/>
    </location>
</feature>
<feature type="domain" description="Dihydroprymidine dehydrogenase" evidence="2">
    <location>
        <begin position="25"/>
        <end position="134"/>
    </location>
</feature>
<dbReference type="Pfam" id="PF14691">
    <property type="entry name" value="Fer4_20"/>
    <property type="match status" value="1"/>
</dbReference>
<dbReference type="AlphaFoldDB" id="A0A1T4Y770"/>
<dbReference type="RefSeq" id="WP_078718409.1">
    <property type="nucleotide sequence ID" value="NZ_FUYC01000035.1"/>
</dbReference>
<dbReference type="PANTHER" id="PTHR42783">
    <property type="entry name" value="GLUTAMATE SYNTHASE [NADPH] SMALL CHAIN"/>
    <property type="match status" value="1"/>
</dbReference>
<dbReference type="InterPro" id="IPR023753">
    <property type="entry name" value="FAD/NAD-binding_dom"/>
</dbReference>
<reference evidence="3 4" key="1">
    <citation type="submission" date="2017-02" db="EMBL/GenBank/DDBJ databases">
        <authorList>
            <person name="Peterson S.W."/>
        </authorList>
    </citation>
    <scope>NUCLEOTIDE SEQUENCE [LARGE SCALE GENOMIC DNA]</scope>
    <source>
        <strain evidence="3 4">DSM 16080</strain>
    </source>
</reference>
<dbReference type="SUPFAM" id="SSF51971">
    <property type="entry name" value="Nucleotide-binding domain"/>
    <property type="match status" value="1"/>
</dbReference>
<dbReference type="PRINTS" id="PR00419">
    <property type="entry name" value="ADXRDTASE"/>
</dbReference>
<dbReference type="GO" id="GO:0051536">
    <property type="term" value="F:iron-sulfur cluster binding"/>
    <property type="evidence" value="ECO:0007669"/>
    <property type="project" value="InterPro"/>
</dbReference>
<sequence>MSRPQKKKKAMVPRVAMPEQPAAERAENFEEVALGYSPELARQEAMRCLQCKRPLCREGCPVEIDIKGFIACLQNEDLDGAYAVIRDTNALPAVCGRVCPQESQCEGACVLAAKGEPVAIGRLERFVADRWAEQHPEDDPCAAITGTSTCSSGKPLRVACVGGGPAGLSCAGYLAAKGAHVTVYEALHEVGGVLVYGIPGFRLPKDVVRREVQALRGLGVVFRTNWVGGCTFQLSELFDQGFDAVFLGVGAGLPRFLNVPGENLLGVFSANEYLTRVNLGRAYAFPAYDTPPPPTGRVVVVGGGNVAMDAARTALRLGADKVTILYRRTESEMPARVEEVHHAKAEGVDIHCLCSPISFNGDEGRHLTSVSAQLMALGEPDDSGRCRPVCLDGQVEEIPADTAVIAVGTRPNPVLLRATPDLPLNQWGYIEADPDTGETAMPNVFAGGDIVTGAATVISAMGAGRRAGQAIAARFLEERPTE</sequence>
<dbReference type="EMBL" id="FUYC01000035">
    <property type="protein sequence ID" value="SKA97684.1"/>
    <property type="molecule type" value="Genomic_DNA"/>
</dbReference>
<dbReference type="Gene3D" id="3.50.50.60">
    <property type="entry name" value="FAD/NAD(P)-binding domain"/>
    <property type="match status" value="2"/>
</dbReference>
<dbReference type="InterPro" id="IPR009051">
    <property type="entry name" value="Helical_ferredxn"/>
</dbReference>
<evidence type="ECO:0000259" key="1">
    <source>
        <dbReference type="Pfam" id="PF07992"/>
    </source>
</evidence>
<dbReference type="STRING" id="1121449.SAMN02745704_02866"/>
<keyword evidence="4" id="KW-1185">Reference proteome</keyword>
<name>A0A1T4Y770_9BACT</name>
<dbReference type="SUPFAM" id="SSF46548">
    <property type="entry name" value="alpha-helical ferredoxin"/>
    <property type="match status" value="1"/>
</dbReference>
<dbReference type="NCBIfam" id="TIGR01316">
    <property type="entry name" value="gltA"/>
    <property type="match status" value="1"/>
</dbReference>
<evidence type="ECO:0000313" key="4">
    <source>
        <dbReference type="Proteomes" id="UP000190027"/>
    </source>
</evidence>
<dbReference type="Gene3D" id="1.10.1060.10">
    <property type="entry name" value="Alpha-helical ferredoxin"/>
    <property type="match status" value="1"/>
</dbReference>
<organism evidence="3 4">
    <name type="scientific">Paucidesulfovibrio gracilis DSM 16080</name>
    <dbReference type="NCBI Taxonomy" id="1121449"/>
    <lineage>
        <taxon>Bacteria</taxon>
        <taxon>Pseudomonadati</taxon>
        <taxon>Thermodesulfobacteriota</taxon>
        <taxon>Desulfovibrionia</taxon>
        <taxon>Desulfovibrionales</taxon>
        <taxon>Desulfovibrionaceae</taxon>
        <taxon>Paucidesulfovibrio</taxon>
    </lineage>
</organism>
<accession>A0A1T4Y770</accession>
<gene>
    <name evidence="3" type="ORF">SAMN02745704_02866</name>
</gene>
<dbReference type="GO" id="GO:0016491">
    <property type="term" value="F:oxidoreductase activity"/>
    <property type="evidence" value="ECO:0007669"/>
    <property type="project" value="InterPro"/>
</dbReference>